<feature type="region of interest" description="Disordered" evidence="1">
    <location>
        <begin position="95"/>
        <end position="120"/>
    </location>
</feature>
<sequence length="232" mass="25764">MRNRWMKRESSTLNYWLKRMKRNPMLPPSFPLLNGGQLSPSDGHHVKTSLSDADAFNPVAESCVEVSQDESSARPLSPLPVVGQSHTRILSNAEPSVAQDDTSALPHSPLPTGDQLTPTGGRAIKRLQWGRRETTVDPSGALPNSLLPTEEQLTAWKSRLWALPEFQMSKSSEKILIAPPFVHPTLVMMKSRLMRTVLEVCEGEKTIERAMKGIRTEMNTFDSKTIAKCCCA</sequence>
<proteinExistence type="predicted"/>
<comment type="caution">
    <text evidence="2">The sequence shown here is derived from an EMBL/GenBank/DDBJ whole genome shotgun (WGS) entry which is preliminary data.</text>
</comment>
<feature type="non-terminal residue" evidence="2">
    <location>
        <position position="232"/>
    </location>
</feature>
<dbReference type="Proteomes" id="UP001328107">
    <property type="component" value="Unassembled WGS sequence"/>
</dbReference>
<reference evidence="3" key="1">
    <citation type="submission" date="2022-10" db="EMBL/GenBank/DDBJ databases">
        <title>Genome assembly of Pristionchus species.</title>
        <authorList>
            <person name="Yoshida K."/>
            <person name="Sommer R.J."/>
        </authorList>
    </citation>
    <scope>NUCLEOTIDE SEQUENCE [LARGE SCALE GENOMIC DNA]</scope>
    <source>
        <strain evidence="3">RS5460</strain>
    </source>
</reference>
<evidence type="ECO:0000256" key="1">
    <source>
        <dbReference type="SAM" id="MobiDB-lite"/>
    </source>
</evidence>
<protein>
    <submittedName>
        <fullName evidence="2">Uncharacterized protein</fullName>
    </submittedName>
</protein>
<keyword evidence="3" id="KW-1185">Reference proteome</keyword>
<accession>A0AAN5CUJ5</accession>
<dbReference type="AlphaFoldDB" id="A0AAN5CUJ5"/>
<evidence type="ECO:0000313" key="2">
    <source>
        <dbReference type="EMBL" id="GMR50529.1"/>
    </source>
</evidence>
<evidence type="ECO:0000313" key="3">
    <source>
        <dbReference type="Proteomes" id="UP001328107"/>
    </source>
</evidence>
<dbReference type="EMBL" id="BTRK01000004">
    <property type="protein sequence ID" value="GMR50529.1"/>
    <property type="molecule type" value="Genomic_DNA"/>
</dbReference>
<name>A0AAN5CUJ5_9BILA</name>
<gene>
    <name evidence="2" type="ORF">PMAYCL1PPCAC_20724</name>
</gene>
<organism evidence="2 3">
    <name type="scientific">Pristionchus mayeri</name>
    <dbReference type="NCBI Taxonomy" id="1317129"/>
    <lineage>
        <taxon>Eukaryota</taxon>
        <taxon>Metazoa</taxon>
        <taxon>Ecdysozoa</taxon>
        <taxon>Nematoda</taxon>
        <taxon>Chromadorea</taxon>
        <taxon>Rhabditida</taxon>
        <taxon>Rhabditina</taxon>
        <taxon>Diplogasteromorpha</taxon>
        <taxon>Diplogasteroidea</taxon>
        <taxon>Neodiplogasteridae</taxon>
        <taxon>Pristionchus</taxon>
    </lineage>
</organism>